<keyword evidence="3" id="KW-0520">NAD</keyword>
<dbReference type="InterPro" id="IPR029753">
    <property type="entry name" value="D-isomer_DH_CS"/>
</dbReference>
<dbReference type="GeneID" id="8440936"/>
<keyword evidence="2" id="KW-0560">Oxidoreductase</keyword>
<evidence type="ECO:0000259" key="5">
    <source>
        <dbReference type="Pfam" id="PF00646"/>
    </source>
</evidence>
<dbReference type="HOGENOM" id="CLU_342005_0_0_1"/>
<dbReference type="Pfam" id="PF00389">
    <property type="entry name" value="2-Hacid_dh"/>
    <property type="match status" value="1"/>
</dbReference>
<dbReference type="OrthoDB" id="298012at2759"/>
<dbReference type="InParanoid" id="C4JII3"/>
<dbReference type="Gene3D" id="3.40.50.720">
    <property type="entry name" value="NAD(P)-binding Rossmann-like Domain"/>
    <property type="match status" value="2"/>
</dbReference>
<dbReference type="InterPro" id="IPR029752">
    <property type="entry name" value="D-isomer_DH_CS1"/>
</dbReference>
<evidence type="ECO:0000313" key="8">
    <source>
        <dbReference type="Proteomes" id="UP000002058"/>
    </source>
</evidence>
<dbReference type="VEuPathDB" id="FungiDB:UREG_01520"/>
<dbReference type="SUPFAM" id="SSF81383">
    <property type="entry name" value="F-box domain"/>
    <property type="match status" value="1"/>
</dbReference>
<accession>C4JII3</accession>
<proteinExistence type="inferred from homology"/>
<organism evidence="7 8">
    <name type="scientific">Uncinocarpus reesii (strain UAMH 1704)</name>
    <dbReference type="NCBI Taxonomy" id="336963"/>
    <lineage>
        <taxon>Eukaryota</taxon>
        <taxon>Fungi</taxon>
        <taxon>Dikarya</taxon>
        <taxon>Ascomycota</taxon>
        <taxon>Pezizomycotina</taxon>
        <taxon>Eurotiomycetes</taxon>
        <taxon>Eurotiomycetidae</taxon>
        <taxon>Onygenales</taxon>
        <taxon>Onygenaceae</taxon>
        <taxon>Uncinocarpus</taxon>
    </lineage>
</organism>
<evidence type="ECO:0000259" key="4">
    <source>
        <dbReference type="Pfam" id="PF00389"/>
    </source>
</evidence>
<dbReference type="InterPro" id="IPR036291">
    <property type="entry name" value="NAD(P)-bd_dom_sf"/>
</dbReference>
<gene>
    <name evidence="7" type="ORF">UREG_01520</name>
</gene>
<dbReference type="eggNOG" id="KOG0068">
    <property type="taxonomic scope" value="Eukaryota"/>
</dbReference>
<dbReference type="InterPro" id="IPR058205">
    <property type="entry name" value="D-LDH-like"/>
</dbReference>
<dbReference type="GO" id="GO:0051287">
    <property type="term" value="F:NAD binding"/>
    <property type="evidence" value="ECO:0007669"/>
    <property type="project" value="InterPro"/>
</dbReference>
<feature type="domain" description="D-isomer specific 2-hydroxyacid dehydrogenase NAD-binding" evidence="6">
    <location>
        <begin position="110"/>
        <end position="298"/>
    </location>
</feature>
<dbReference type="PANTHER" id="PTHR43026:SF1">
    <property type="entry name" value="2-HYDROXYACID DEHYDROGENASE HOMOLOG 1-RELATED"/>
    <property type="match status" value="1"/>
</dbReference>
<name>C4JII3_UNCRE</name>
<reference evidence="8" key="1">
    <citation type="journal article" date="2009" name="Genome Res.">
        <title>Comparative genomic analyses of the human fungal pathogens Coccidioides and their relatives.</title>
        <authorList>
            <person name="Sharpton T.J."/>
            <person name="Stajich J.E."/>
            <person name="Rounsley S.D."/>
            <person name="Gardner M.J."/>
            <person name="Wortman J.R."/>
            <person name="Jordar V.S."/>
            <person name="Maiti R."/>
            <person name="Kodira C.D."/>
            <person name="Neafsey D.E."/>
            <person name="Zeng Q."/>
            <person name="Hung C.-Y."/>
            <person name="McMahan C."/>
            <person name="Muszewska A."/>
            <person name="Grynberg M."/>
            <person name="Mandel M.A."/>
            <person name="Kellner E.M."/>
            <person name="Barker B.M."/>
            <person name="Galgiani J.N."/>
            <person name="Orbach M.J."/>
            <person name="Kirkland T.N."/>
            <person name="Cole G.T."/>
            <person name="Henn M.R."/>
            <person name="Birren B.W."/>
            <person name="Taylor J.W."/>
        </authorList>
    </citation>
    <scope>NUCLEOTIDE SEQUENCE [LARGE SCALE GENOMIC DNA]</scope>
    <source>
        <strain evidence="8">UAMH 1704</strain>
    </source>
</reference>
<dbReference type="SUPFAM" id="SSF51735">
    <property type="entry name" value="NAD(P)-binding Rossmann-fold domains"/>
    <property type="match status" value="1"/>
</dbReference>
<dbReference type="InterPro" id="IPR001810">
    <property type="entry name" value="F-box_dom"/>
</dbReference>
<comment type="similarity">
    <text evidence="1">Belongs to the D-isomer specific 2-hydroxyacid dehydrogenase family.</text>
</comment>
<dbReference type="SUPFAM" id="SSF52283">
    <property type="entry name" value="Formate/glycerate dehydrogenase catalytic domain-like"/>
    <property type="match status" value="1"/>
</dbReference>
<dbReference type="AlphaFoldDB" id="C4JII3"/>
<dbReference type="GO" id="GO:0016616">
    <property type="term" value="F:oxidoreductase activity, acting on the CH-OH group of donors, NAD or NADP as acceptor"/>
    <property type="evidence" value="ECO:0007669"/>
    <property type="project" value="InterPro"/>
</dbReference>
<dbReference type="PROSITE" id="PS00670">
    <property type="entry name" value="D_2_HYDROXYACID_DH_2"/>
    <property type="match status" value="1"/>
</dbReference>
<dbReference type="InterPro" id="IPR006140">
    <property type="entry name" value="D-isomer_DH_NAD-bd"/>
</dbReference>
<evidence type="ECO:0000256" key="1">
    <source>
        <dbReference type="ARBA" id="ARBA00005854"/>
    </source>
</evidence>
<dbReference type="Proteomes" id="UP000002058">
    <property type="component" value="Unassembled WGS sequence"/>
</dbReference>
<dbReference type="Pfam" id="PF02826">
    <property type="entry name" value="2-Hacid_dh_C"/>
    <property type="match status" value="1"/>
</dbReference>
<sequence length="829" mass="92382">MKIALFSVQPHEESSLLEQNKEYQHELVYFKESLSEANVSLASGFRAVSAFVNDQLDSTVMRALAENGTQLVALRCSGYDRVDVKAATANGITVMRVPAYSPEAIAEYTIGMVISLDRRIPHAWQRVRAGNFDLTGFVGHGIHGKTVGVVGTGRIGAGVAQVFKHGFGCKVLAHDLYPNAILQQGGVSYVDLGELLRESDIVCLHCPLTTATRHLINAGTLALMKESAVVVNTSRGGLINTAELLDALEKGIIRGCALDVIEGEEHYFFHGPNENVDTADVFKQLVALPNVIVTGHQAFLTKNAVDTITKTTLKNIHDFESGRVKENVLHPRESLLLPTTNKLLLSCMRESNMDFDEQSFSSPVCSAPMQWFSVGSEAHEPATGWYFLYDLRDRETLAVILGLTSTDTVDLRPARLPGFKPTGSGRDLGLVRKTSEDDDTPVLGAALRVEEAVHARRLQSYQSRRFRVEKCCIWLDAGEQEERIEGFAFVRVEAGLDAQLLSGIRINRGLLHGSLHLASQPISLFPAVSCCDQGCSKPSKCCEAGTAPIPTSIANNALPRSGPSALRHVPSASSLRARIPDALTDRNRVPDSRYHTSSHWDKLPVELQVSIFCQCRLQDIQCLRLVSRAFRDLIDVNEHAIARDYLRIRRHGSLPSPNTSTASHSRAPQDDVILLSDLFPPPNGSNDAYSFKYLASLRRRQETCSKLSYYLADRVLDKYMQNNPEVKASFASKRDRQACYERGVAFLQFKLTPLMFYVLYFLETYSESKSRELDRLYCQRDRRGQRSRAYRMDYEYASQWGIMLSPPFEDPDVLLSTHHVFRPSKRLPT</sequence>
<dbReference type="PANTHER" id="PTHR43026">
    <property type="entry name" value="2-HYDROXYACID DEHYDROGENASE HOMOLOG 1-RELATED"/>
    <property type="match status" value="1"/>
</dbReference>
<dbReference type="InterPro" id="IPR006139">
    <property type="entry name" value="D-isomer_2_OHA_DH_cat_dom"/>
</dbReference>
<dbReference type="Pfam" id="PF00646">
    <property type="entry name" value="F-box"/>
    <property type="match status" value="1"/>
</dbReference>
<feature type="domain" description="F-box" evidence="5">
    <location>
        <begin position="600"/>
        <end position="635"/>
    </location>
</feature>
<protein>
    <recommendedName>
        <fullName evidence="9">D-lactate dehydrogenase</fullName>
    </recommendedName>
</protein>
<dbReference type="InterPro" id="IPR036047">
    <property type="entry name" value="F-box-like_dom_sf"/>
</dbReference>
<feature type="domain" description="D-isomer specific 2-hydroxyacid dehydrogenase catalytic" evidence="4">
    <location>
        <begin position="5"/>
        <end position="328"/>
    </location>
</feature>
<dbReference type="PROSITE" id="PS00065">
    <property type="entry name" value="D_2_HYDROXYACID_DH_1"/>
    <property type="match status" value="1"/>
</dbReference>
<dbReference type="KEGG" id="ure:UREG_01520"/>
<evidence type="ECO:0000256" key="2">
    <source>
        <dbReference type="ARBA" id="ARBA00023002"/>
    </source>
</evidence>
<evidence type="ECO:0008006" key="9">
    <source>
        <dbReference type="Google" id="ProtNLM"/>
    </source>
</evidence>
<evidence type="ECO:0000259" key="6">
    <source>
        <dbReference type="Pfam" id="PF02826"/>
    </source>
</evidence>
<dbReference type="RefSeq" id="XP_002542004.1">
    <property type="nucleotide sequence ID" value="XM_002541958.1"/>
</dbReference>
<evidence type="ECO:0000256" key="3">
    <source>
        <dbReference type="ARBA" id="ARBA00023027"/>
    </source>
</evidence>
<dbReference type="EMBL" id="CH476615">
    <property type="protein sequence ID" value="EEP76671.1"/>
    <property type="molecule type" value="Genomic_DNA"/>
</dbReference>
<dbReference type="PROSITE" id="PS00671">
    <property type="entry name" value="D_2_HYDROXYACID_DH_3"/>
    <property type="match status" value="1"/>
</dbReference>
<dbReference type="CDD" id="cd12183">
    <property type="entry name" value="LDH_like_2"/>
    <property type="match status" value="1"/>
</dbReference>
<dbReference type="STRING" id="336963.C4JII3"/>
<keyword evidence="8" id="KW-1185">Reference proteome</keyword>
<evidence type="ECO:0000313" key="7">
    <source>
        <dbReference type="EMBL" id="EEP76671.1"/>
    </source>
</evidence>